<gene>
    <name evidence="2" type="ORF">CEXT_756861</name>
</gene>
<organism evidence="2 3">
    <name type="scientific">Caerostris extrusa</name>
    <name type="common">Bark spider</name>
    <name type="synonym">Caerostris bankana</name>
    <dbReference type="NCBI Taxonomy" id="172846"/>
    <lineage>
        <taxon>Eukaryota</taxon>
        <taxon>Metazoa</taxon>
        <taxon>Ecdysozoa</taxon>
        <taxon>Arthropoda</taxon>
        <taxon>Chelicerata</taxon>
        <taxon>Arachnida</taxon>
        <taxon>Araneae</taxon>
        <taxon>Araneomorphae</taxon>
        <taxon>Entelegynae</taxon>
        <taxon>Araneoidea</taxon>
        <taxon>Araneidae</taxon>
        <taxon>Caerostris</taxon>
    </lineage>
</organism>
<evidence type="ECO:0000313" key="2">
    <source>
        <dbReference type="EMBL" id="GIY91546.1"/>
    </source>
</evidence>
<sequence>MIQDILYQNKEITLMTKQGHLNYTKLLGQTDTICNAIPDSHSFSTGAIIGRRCPPRVQAPEAEGPQMDHPPLLPLQSGLGLDYPTARHLHSDLHALRSGLPVERGADGQ</sequence>
<dbReference type="Proteomes" id="UP001054945">
    <property type="component" value="Unassembled WGS sequence"/>
</dbReference>
<name>A0AAV4XC75_CAEEX</name>
<keyword evidence="3" id="KW-1185">Reference proteome</keyword>
<accession>A0AAV4XC75</accession>
<proteinExistence type="predicted"/>
<evidence type="ECO:0000256" key="1">
    <source>
        <dbReference type="SAM" id="MobiDB-lite"/>
    </source>
</evidence>
<comment type="caution">
    <text evidence="2">The sequence shown here is derived from an EMBL/GenBank/DDBJ whole genome shotgun (WGS) entry which is preliminary data.</text>
</comment>
<evidence type="ECO:0000313" key="3">
    <source>
        <dbReference type="Proteomes" id="UP001054945"/>
    </source>
</evidence>
<dbReference type="EMBL" id="BPLR01000023">
    <property type="protein sequence ID" value="GIY91546.1"/>
    <property type="molecule type" value="Genomic_DNA"/>
</dbReference>
<feature type="region of interest" description="Disordered" evidence="1">
    <location>
        <begin position="56"/>
        <end position="76"/>
    </location>
</feature>
<protein>
    <submittedName>
        <fullName evidence="2">Uncharacterized protein</fullName>
    </submittedName>
</protein>
<reference evidence="2 3" key="1">
    <citation type="submission" date="2021-06" db="EMBL/GenBank/DDBJ databases">
        <title>Caerostris extrusa draft genome.</title>
        <authorList>
            <person name="Kono N."/>
            <person name="Arakawa K."/>
        </authorList>
    </citation>
    <scope>NUCLEOTIDE SEQUENCE [LARGE SCALE GENOMIC DNA]</scope>
</reference>
<dbReference type="AlphaFoldDB" id="A0AAV4XC75"/>